<keyword evidence="25" id="KW-0175">Coiled coil</keyword>
<dbReference type="Pfam" id="PF02574">
    <property type="entry name" value="S-methyl_trans"/>
    <property type="match status" value="1"/>
</dbReference>
<dbReference type="InterPro" id="IPR003726">
    <property type="entry name" value="HCY_dom"/>
</dbReference>
<dbReference type="PROSITE" id="PS51337">
    <property type="entry name" value="B12_BINDING_NTER"/>
    <property type="match status" value="1"/>
</dbReference>
<evidence type="ECO:0000259" key="28">
    <source>
        <dbReference type="PROSITE" id="PS50974"/>
    </source>
</evidence>
<feature type="domain" description="Hcy-binding" evidence="26">
    <location>
        <begin position="1"/>
        <end position="320"/>
    </location>
</feature>
<comment type="cofactor">
    <cofactor evidence="3 21 22">
        <name>methylcob(III)alamin</name>
        <dbReference type="ChEBI" id="CHEBI:28115"/>
    </cofactor>
</comment>
<dbReference type="FunFam" id="3.20.20.330:FF:000001">
    <property type="entry name" value="Methionine synthase"/>
    <property type="match status" value="1"/>
</dbReference>
<feature type="binding site" evidence="23">
    <location>
        <position position="856"/>
    </location>
    <ligand>
        <name>methylcob(III)alamin</name>
        <dbReference type="ChEBI" id="CHEBI:28115"/>
    </ligand>
</feature>
<dbReference type="GO" id="GO:0050667">
    <property type="term" value="P:homocysteine metabolic process"/>
    <property type="evidence" value="ECO:0007669"/>
    <property type="project" value="TreeGrafter"/>
</dbReference>
<name>A0A098BXI9_9BACT</name>
<evidence type="ECO:0000313" key="31">
    <source>
        <dbReference type="EMBL" id="CEA14812.1"/>
    </source>
</evidence>
<dbReference type="PANTHER" id="PTHR45833:SF1">
    <property type="entry name" value="METHIONINE SYNTHASE"/>
    <property type="match status" value="1"/>
</dbReference>
<dbReference type="InterPro" id="IPR000489">
    <property type="entry name" value="Pterin-binding_dom"/>
</dbReference>
<dbReference type="PANTHER" id="PTHR45833">
    <property type="entry name" value="METHIONINE SYNTHASE"/>
    <property type="match status" value="1"/>
</dbReference>
<evidence type="ECO:0000256" key="23">
    <source>
        <dbReference type="PIRSR" id="PIRSR000381-2"/>
    </source>
</evidence>
<dbReference type="NCBIfam" id="NF007024">
    <property type="entry name" value="PRK09490.1"/>
    <property type="match status" value="1"/>
</dbReference>
<evidence type="ECO:0000256" key="4">
    <source>
        <dbReference type="ARBA" id="ARBA00005178"/>
    </source>
</evidence>
<dbReference type="CDD" id="cd00740">
    <property type="entry name" value="MeTr"/>
    <property type="match status" value="1"/>
</dbReference>
<dbReference type="GO" id="GO:0008705">
    <property type="term" value="F:methionine synthase activity"/>
    <property type="evidence" value="ECO:0007669"/>
    <property type="project" value="UniProtKB-UniRule"/>
</dbReference>
<dbReference type="SUPFAM" id="SSF51717">
    <property type="entry name" value="Dihydropteroate synthetase-like"/>
    <property type="match status" value="1"/>
</dbReference>
<keyword evidence="8 21" id="KW-0489">Methyltransferase</keyword>
<evidence type="ECO:0000256" key="7">
    <source>
        <dbReference type="ARBA" id="ARBA00013998"/>
    </source>
</evidence>
<dbReference type="FunFam" id="1.10.1240.10:FF:000001">
    <property type="entry name" value="Methionine synthase"/>
    <property type="match status" value="1"/>
</dbReference>
<dbReference type="PROSITE" id="PS50972">
    <property type="entry name" value="PTERIN_BINDING"/>
    <property type="match status" value="1"/>
</dbReference>
<evidence type="ECO:0000256" key="9">
    <source>
        <dbReference type="ARBA" id="ARBA00022605"/>
    </source>
</evidence>
<evidence type="ECO:0000256" key="22">
    <source>
        <dbReference type="PIRSR" id="PIRSR000381-1"/>
    </source>
</evidence>
<dbReference type="Gene3D" id="3.40.50.280">
    <property type="entry name" value="Cobalamin-binding domain"/>
    <property type="match status" value="1"/>
</dbReference>
<evidence type="ECO:0000259" key="30">
    <source>
        <dbReference type="PROSITE" id="PS51337"/>
    </source>
</evidence>
<dbReference type="SMART" id="SM01018">
    <property type="entry name" value="B12-binding_2"/>
    <property type="match status" value="1"/>
</dbReference>
<dbReference type="GO" id="GO:0031419">
    <property type="term" value="F:cobalamin binding"/>
    <property type="evidence" value="ECO:0007669"/>
    <property type="project" value="UniProtKB-UniRule"/>
</dbReference>
<keyword evidence="11 21" id="KW-0808">Transferase</keyword>
<dbReference type="HOGENOM" id="CLU_004914_2_2_10"/>
<dbReference type="UniPathway" id="UPA00051">
    <property type="reaction ID" value="UER00081"/>
</dbReference>
<evidence type="ECO:0000256" key="24">
    <source>
        <dbReference type="PROSITE-ProRule" id="PRU00333"/>
    </source>
</evidence>
<gene>
    <name evidence="31" type="primary">metH</name>
    <name evidence="31" type="ORF">ING2E5B_0113</name>
</gene>
<dbReference type="Pfam" id="PF02310">
    <property type="entry name" value="B12-binding"/>
    <property type="match status" value="1"/>
</dbReference>
<feature type="binding site" description="axial binding residue" evidence="22">
    <location>
        <position position="755"/>
    </location>
    <ligand>
        <name>methylcob(III)alamin</name>
        <dbReference type="ChEBI" id="CHEBI:28115"/>
    </ligand>
    <ligandPart>
        <name>Co</name>
        <dbReference type="ChEBI" id="CHEBI:27638"/>
    </ligandPart>
</feature>
<evidence type="ECO:0000256" key="13">
    <source>
        <dbReference type="ARBA" id="ARBA00022723"/>
    </source>
</evidence>
<dbReference type="Proteomes" id="UP000032417">
    <property type="component" value="Chromosome 1"/>
</dbReference>
<evidence type="ECO:0000256" key="16">
    <source>
        <dbReference type="ARBA" id="ARBA00023167"/>
    </source>
</evidence>
<feature type="binding site" evidence="23">
    <location>
        <position position="800"/>
    </location>
    <ligand>
        <name>methylcob(III)alamin</name>
        <dbReference type="ChEBI" id="CHEBI:28115"/>
    </ligand>
</feature>
<evidence type="ECO:0000256" key="6">
    <source>
        <dbReference type="ARBA" id="ARBA00012032"/>
    </source>
</evidence>
<dbReference type="Pfam" id="PF02607">
    <property type="entry name" value="B12-binding_2"/>
    <property type="match status" value="1"/>
</dbReference>
<feature type="coiled-coil region" evidence="25">
    <location>
        <begin position="869"/>
        <end position="903"/>
    </location>
</feature>
<dbReference type="NCBIfam" id="TIGR02082">
    <property type="entry name" value="metH"/>
    <property type="match status" value="1"/>
</dbReference>
<keyword evidence="32" id="KW-1185">Reference proteome</keyword>
<organism evidence="31 32">
    <name type="scientific">Fermentimonas caenicola</name>
    <dbReference type="NCBI Taxonomy" id="1562970"/>
    <lineage>
        <taxon>Bacteria</taxon>
        <taxon>Pseudomonadati</taxon>
        <taxon>Bacteroidota</taxon>
        <taxon>Bacteroidia</taxon>
        <taxon>Bacteroidales</taxon>
        <taxon>Dysgonomonadaceae</taxon>
        <taxon>Fermentimonas</taxon>
    </lineage>
</organism>
<evidence type="ECO:0000256" key="17">
    <source>
        <dbReference type="ARBA" id="ARBA00023285"/>
    </source>
</evidence>
<comment type="function">
    <text evidence="18 21">Catalyzes the transfer of a methyl group from methyl-cobalamin to homocysteine, yielding enzyme-bound cob(I)alamin and methionine. Subsequently, remethylates the cofactor using methyltetrahydrofolate.</text>
</comment>
<comment type="cofactor">
    <cofactor evidence="2 21 24">
        <name>Zn(2+)</name>
        <dbReference type="ChEBI" id="CHEBI:29105"/>
    </cofactor>
</comment>
<dbReference type="SUPFAM" id="SSF47644">
    <property type="entry name" value="Methionine synthase domain"/>
    <property type="match status" value="1"/>
</dbReference>
<evidence type="ECO:0000259" key="29">
    <source>
        <dbReference type="PROSITE" id="PS51332"/>
    </source>
</evidence>
<dbReference type="InterPro" id="IPR033706">
    <property type="entry name" value="Met_synthase_B12-bd"/>
</dbReference>
<evidence type="ECO:0000256" key="10">
    <source>
        <dbReference type="ARBA" id="ARBA00022628"/>
    </source>
</evidence>
<dbReference type="SUPFAM" id="SSF56507">
    <property type="entry name" value="Methionine synthase activation domain-like"/>
    <property type="match status" value="1"/>
</dbReference>
<keyword evidence="13 21" id="KW-0479">Metal-binding</keyword>
<dbReference type="GO" id="GO:0046653">
    <property type="term" value="P:tetrahydrofolate metabolic process"/>
    <property type="evidence" value="ECO:0007669"/>
    <property type="project" value="TreeGrafter"/>
</dbReference>
<dbReference type="GO" id="GO:0032259">
    <property type="term" value="P:methylation"/>
    <property type="evidence" value="ECO:0007669"/>
    <property type="project" value="UniProtKB-KW"/>
</dbReference>
<dbReference type="InterPro" id="IPR004223">
    <property type="entry name" value="VitB12-dep_Met_synth_activ_dom"/>
</dbReference>
<dbReference type="PROSITE" id="PS50970">
    <property type="entry name" value="HCY"/>
    <property type="match status" value="1"/>
</dbReference>
<feature type="domain" description="AdoMet activation" evidence="28">
    <location>
        <begin position="891"/>
        <end position="1233"/>
    </location>
</feature>
<dbReference type="Pfam" id="PF00809">
    <property type="entry name" value="Pterin_bind"/>
    <property type="match status" value="1"/>
</dbReference>
<dbReference type="AlphaFoldDB" id="A0A098BXI9"/>
<dbReference type="EC" id="2.1.1.13" evidence="6 20"/>
<reference evidence="31 32" key="1">
    <citation type="submission" date="2014-08" db="EMBL/GenBank/DDBJ databases">
        <authorList>
            <person name="Wibberg D."/>
        </authorList>
    </citation>
    <scope>NUCLEOTIDE SEQUENCE [LARGE SCALE GENOMIC DNA]</scope>
    <source>
        <strain evidence="32">ING2-E5B</strain>
    </source>
</reference>
<dbReference type="InterPro" id="IPR037010">
    <property type="entry name" value="VitB12-dep_Met_synth_activ_sf"/>
</dbReference>
<evidence type="ECO:0000256" key="12">
    <source>
        <dbReference type="ARBA" id="ARBA00022691"/>
    </source>
</evidence>
<evidence type="ECO:0000256" key="3">
    <source>
        <dbReference type="ARBA" id="ARBA00001956"/>
    </source>
</evidence>
<feature type="domain" description="B12-binding" evidence="29">
    <location>
        <begin position="742"/>
        <end position="877"/>
    </location>
</feature>
<dbReference type="PIRSF" id="PIRSF000381">
    <property type="entry name" value="MetH"/>
    <property type="match status" value="1"/>
</dbReference>
<dbReference type="PROSITE" id="PS50974">
    <property type="entry name" value="ADOMET_ACTIVATION"/>
    <property type="match status" value="1"/>
</dbReference>
<dbReference type="Gene3D" id="1.10.288.10">
    <property type="entry name" value="Cobalamin-dependent Methionine Synthase, domain 2"/>
    <property type="match status" value="1"/>
</dbReference>
<comment type="pathway">
    <text evidence="4 21">Amino-acid biosynthesis; L-methionine biosynthesis via de novo pathway; L-methionine from L-homocysteine (MetH route): step 1/1.</text>
</comment>
<dbReference type="SUPFAM" id="SSF52242">
    <property type="entry name" value="Cobalamin (vitamin B12)-binding domain"/>
    <property type="match status" value="1"/>
</dbReference>
<comment type="catalytic activity">
    <reaction evidence="1 21">
        <text>(6S)-5-methyl-5,6,7,8-tetrahydrofolate + L-homocysteine = (6S)-5,6,7,8-tetrahydrofolate + L-methionine</text>
        <dbReference type="Rhea" id="RHEA:11172"/>
        <dbReference type="ChEBI" id="CHEBI:18608"/>
        <dbReference type="ChEBI" id="CHEBI:57453"/>
        <dbReference type="ChEBI" id="CHEBI:57844"/>
        <dbReference type="ChEBI" id="CHEBI:58199"/>
        <dbReference type="EC" id="2.1.1.13"/>
    </reaction>
</comment>
<evidence type="ECO:0000259" key="26">
    <source>
        <dbReference type="PROSITE" id="PS50970"/>
    </source>
</evidence>
<keyword evidence="10 21" id="KW-0846">Cobalamin</keyword>
<evidence type="ECO:0000256" key="8">
    <source>
        <dbReference type="ARBA" id="ARBA00022603"/>
    </source>
</evidence>
<keyword evidence="15 21" id="KW-0862">Zinc</keyword>
<dbReference type="OrthoDB" id="9803687at2"/>
<dbReference type="FunFam" id="3.20.20.20:FF:000002">
    <property type="entry name" value="Methionine synthase"/>
    <property type="match status" value="1"/>
</dbReference>
<feature type="binding site" evidence="22 24">
    <location>
        <position position="242"/>
    </location>
    <ligand>
        <name>Zn(2+)</name>
        <dbReference type="ChEBI" id="CHEBI:29105"/>
    </ligand>
</feature>
<feature type="binding site" evidence="23">
    <location>
        <position position="804"/>
    </location>
    <ligand>
        <name>methylcob(III)alamin</name>
        <dbReference type="ChEBI" id="CHEBI:28115"/>
    </ligand>
</feature>
<feature type="domain" description="B12-binding N-terminal" evidence="30">
    <location>
        <begin position="644"/>
        <end position="738"/>
    </location>
</feature>
<evidence type="ECO:0000313" key="32">
    <source>
        <dbReference type="Proteomes" id="UP000032417"/>
    </source>
</evidence>
<evidence type="ECO:0000256" key="5">
    <source>
        <dbReference type="ARBA" id="ARBA00010398"/>
    </source>
</evidence>
<evidence type="ECO:0000256" key="15">
    <source>
        <dbReference type="ARBA" id="ARBA00022833"/>
    </source>
</evidence>
<dbReference type="InterPro" id="IPR011822">
    <property type="entry name" value="MetH"/>
</dbReference>
<dbReference type="InterPro" id="IPR036724">
    <property type="entry name" value="Cobalamin-bd_sf"/>
</dbReference>
<dbReference type="Gene3D" id="3.20.20.20">
    <property type="entry name" value="Dihydropteroate synthase-like"/>
    <property type="match status" value="1"/>
</dbReference>
<protein>
    <recommendedName>
        <fullName evidence="7 20">Methionine synthase</fullName>
        <ecNumber evidence="6 20">2.1.1.13</ecNumber>
    </recommendedName>
    <alternativeName>
        <fullName evidence="19 21">5-methyltetrahydrofolate--homocysteine methyltransferase</fullName>
    </alternativeName>
</protein>
<keyword evidence="17 21" id="KW-0170">Cobalt</keyword>
<keyword evidence="9 21" id="KW-0028">Amino-acid biosynthesis</keyword>
<dbReference type="PATRIC" id="fig|1562970.3.peg.108"/>
<evidence type="ECO:0000256" key="1">
    <source>
        <dbReference type="ARBA" id="ARBA00001700"/>
    </source>
</evidence>
<dbReference type="Gene3D" id="1.10.1240.10">
    <property type="entry name" value="Methionine synthase domain"/>
    <property type="match status" value="1"/>
</dbReference>
<feature type="binding site" evidence="23">
    <location>
        <begin position="752"/>
        <end position="756"/>
    </location>
    <ligand>
        <name>methylcob(III)alamin</name>
        <dbReference type="ChEBI" id="CHEBI:28115"/>
    </ligand>
</feature>
<dbReference type="InterPro" id="IPR003759">
    <property type="entry name" value="Cbl-bd_cap"/>
</dbReference>
<keyword evidence="16 21" id="KW-0486">Methionine biosynthesis</keyword>
<evidence type="ECO:0000256" key="20">
    <source>
        <dbReference type="NCBIfam" id="TIGR02082"/>
    </source>
</evidence>
<evidence type="ECO:0000256" key="11">
    <source>
        <dbReference type="ARBA" id="ARBA00022679"/>
    </source>
</evidence>
<dbReference type="InterPro" id="IPR011005">
    <property type="entry name" value="Dihydropteroate_synth-like_sf"/>
</dbReference>
<dbReference type="Pfam" id="PF02965">
    <property type="entry name" value="Met_synt_B12"/>
    <property type="match status" value="1"/>
</dbReference>
<accession>A0A098BXI9</accession>
<dbReference type="CDD" id="cd02069">
    <property type="entry name" value="methionine_synthase_B12_BD"/>
    <property type="match status" value="1"/>
</dbReference>
<evidence type="ECO:0000256" key="25">
    <source>
        <dbReference type="SAM" id="Coils"/>
    </source>
</evidence>
<proteinExistence type="inferred from homology"/>
<keyword evidence="12 21" id="KW-0949">S-adenosyl-L-methionine</keyword>
<evidence type="ECO:0000256" key="18">
    <source>
        <dbReference type="ARBA" id="ARBA00025552"/>
    </source>
</evidence>
<feature type="binding site" evidence="22 24">
    <location>
        <position position="306"/>
    </location>
    <ligand>
        <name>Zn(2+)</name>
        <dbReference type="ChEBI" id="CHEBI:29105"/>
    </ligand>
</feature>
<dbReference type="InterPro" id="IPR036594">
    <property type="entry name" value="Meth_synthase_dom"/>
</dbReference>
<evidence type="ECO:0000256" key="21">
    <source>
        <dbReference type="PIRNR" id="PIRNR000381"/>
    </source>
</evidence>
<dbReference type="Gene3D" id="3.10.196.10">
    <property type="entry name" value="Vitamin B12-dependent methionine synthase, activation domain"/>
    <property type="match status" value="1"/>
</dbReference>
<dbReference type="Gene3D" id="3.20.20.330">
    <property type="entry name" value="Homocysteine-binding-like domain"/>
    <property type="match status" value="1"/>
</dbReference>
<dbReference type="STRING" id="1562970.ING2E5B_0113"/>
<feature type="binding site" evidence="23">
    <location>
        <begin position="1199"/>
        <end position="1200"/>
    </location>
    <ligand>
        <name>S-adenosyl-L-methionine</name>
        <dbReference type="ChEBI" id="CHEBI:59789"/>
    </ligand>
</feature>
<feature type="binding site" evidence="23">
    <location>
        <position position="941"/>
    </location>
    <ligand>
        <name>S-adenosyl-L-methionine</name>
        <dbReference type="ChEBI" id="CHEBI:59789"/>
    </ligand>
</feature>
<feature type="binding site" evidence="23">
    <location>
        <position position="1145"/>
    </location>
    <ligand>
        <name>S-adenosyl-L-methionine</name>
        <dbReference type="ChEBI" id="CHEBI:59789"/>
    </ligand>
</feature>
<feature type="binding site" evidence="22 24">
    <location>
        <position position="305"/>
    </location>
    <ligand>
        <name>Zn(2+)</name>
        <dbReference type="ChEBI" id="CHEBI:29105"/>
    </ligand>
</feature>
<evidence type="ECO:0000256" key="2">
    <source>
        <dbReference type="ARBA" id="ARBA00001947"/>
    </source>
</evidence>
<dbReference type="InterPro" id="IPR036589">
    <property type="entry name" value="HCY_dom_sf"/>
</dbReference>
<dbReference type="PROSITE" id="PS51332">
    <property type="entry name" value="B12_BINDING"/>
    <property type="match status" value="1"/>
</dbReference>
<keyword evidence="14" id="KW-0677">Repeat</keyword>
<dbReference type="GO" id="GO:0008270">
    <property type="term" value="F:zinc ion binding"/>
    <property type="evidence" value="ECO:0007669"/>
    <property type="project" value="UniProtKB-UniRule"/>
</dbReference>
<dbReference type="SUPFAM" id="SSF82282">
    <property type="entry name" value="Homocysteine S-methyltransferase"/>
    <property type="match status" value="1"/>
</dbReference>
<sequence length="1233" mass="138064">MKLENLLSDRILILDGAMGTMIQRYNLTEEDFRGDRFRDFDVLLKGNNDLLSITRPDVISEIHREYLAAGADIIETNTFNSTSISMQDYKMSHLAGEINRAAVKLAREAADEFTKLTPEKPRFVAGSIGPTNKTASMSPRVEEPMYRAATFDHFKSAYKEQIFALVEGGADLLLIETIFDTLNAKAAIFAAEEVAAETGINTPIMLSVTLSDKAGRTLSGQTLGAFVASVSHANPLLIGLNCSLGAAELKPYVKELGKAAPFYISTYPNAGLPNQLGEYDETPEKMASQIREFIDERLINVVGGCCGTTPEHISKYVDLVKGAIPHERSKPSEYMQLSGLEMLEVSPQINFLNIGERCNVAGSRKFLRLIKEQKYEEALDIARKQVEDGAQVLDINMDEGLLDGVKEMTNFLNMLASDPDVSRVPIMIDSSDWNVLEAGLKCVQGKPILNSISLKNGEVEFLRQAKLAQMYGAAVVVMAFDETGQAASYERRIEICERAYRLLTENGFDPKDIIFDPNILAIATGMDEHKNYAVDFIESVTWIKENLPHAKVSGGVSNLSFSFRGNDYIRELMHSAFLYHAINAGLDMGIVNPSQSVIYEDIPENEKQLVEDVIFNRNDDATERLMAYAEKIKKDKSTDTEQAKSEEWRNYTLDERLSYALVKGISDHMEEDLAEALRIYPRAVDIIDKPLMEGMNRVGNLFGAGKMFLPQVVKAARAMKKAVSILQPVLEAEKSTEESNKAGKILLATVKGDVHDIGKNIVSIVLSCNNYDIIDLGVMVPPEKIIETIKKEKPDIVGLSGLITPSLGEMGVVAEEMQKAGLNIPLLIGGATTSKLHTALKIEPKYSGPVVYVKDASQAPSAVANLMNRESRQEYIEKVNEEYERLRENYSQKEVELVTIDEARENAYKIDWNSFESYKPNSLGRIKLDKINIAEIIPWLDWKFLFPAWNLSARFHTITRIGKSDEERAKWIESFREDDREKGKEAIKLYDDAVEMLNKFVSDDVDYIRAVFGIYEAYSDNDTIYVKGDAKGDYTAFPFLRQQKKSRKNEYYCLSDFTAPLESGKKDYIGAFAVTAGFGADDQLERYSVEGDEYNGLLMKSLLDRLAEAATEWLHAKVRREYWGYASDEDLTIDEMLAVRFQGIRPAVGYPSIPDQTTNFTLHDLLSTEEIGIKLTENGVMHPNASVSGLFFSHPQSKYFGIGEIDEAQMVDYANRKKKNPDEIRKFLMANLV</sequence>
<comment type="similarity">
    <text evidence="5">Belongs to the vitamin-B12 dependent methionine synthase family.</text>
</comment>
<dbReference type="EMBL" id="LN515532">
    <property type="protein sequence ID" value="CEA14812.1"/>
    <property type="molecule type" value="Genomic_DNA"/>
</dbReference>
<evidence type="ECO:0000256" key="14">
    <source>
        <dbReference type="ARBA" id="ARBA00022737"/>
    </source>
</evidence>
<dbReference type="KEGG" id="pbt:ING2E5B_0113"/>
<dbReference type="InterPro" id="IPR006158">
    <property type="entry name" value="Cobalamin-bd"/>
</dbReference>
<dbReference type="InterPro" id="IPR050554">
    <property type="entry name" value="Met_Synthase/Corrinoid"/>
</dbReference>
<comment type="domain">
    <text evidence="21">Modular enzyme with four functionally distinct domains. The isolated Hcy-binding domain catalyzes methyl transfer from free methylcobalamin to homocysteine. The Hcy-binding domain in association with the pterin-binding domain catalyzes the methylation of cob(I)alamin by methyltetrahydrofolate and the methylation of homocysteine. The B12-binding domain binds the cofactor. The AdoMet activation domain binds S-adenosyl-L-methionine. Under aerobic conditions cob(I)alamin can be converted to inactive cob(II)alamin. Reductive methylation by S-adenosyl-L-methionine and flavodoxin regenerates methylcobalamin.</text>
</comment>
<evidence type="ECO:0000256" key="19">
    <source>
        <dbReference type="ARBA" id="ARBA00031040"/>
    </source>
</evidence>
<dbReference type="GO" id="GO:0005829">
    <property type="term" value="C:cytosol"/>
    <property type="evidence" value="ECO:0007669"/>
    <property type="project" value="TreeGrafter"/>
</dbReference>
<evidence type="ECO:0000259" key="27">
    <source>
        <dbReference type="PROSITE" id="PS50972"/>
    </source>
</evidence>
<feature type="domain" description="Pterin-binding" evidence="27">
    <location>
        <begin position="351"/>
        <end position="611"/>
    </location>
</feature>